<keyword evidence="2" id="KW-1185">Reference proteome</keyword>
<reference evidence="1 2" key="1">
    <citation type="journal article" date="2018" name="Mol. Biol. Evol.">
        <title>Broad Genomic Sampling Reveals a Smut Pathogenic Ancestry of the Fungal Clade Ustilaginomycotina.</title>
        <authorList>
            <person name="Kijpornyongpan T."/>
            <person name="Mondo S.J."/>
            <person name="Barry K."/>
            <person name="Sandor L."/>
            <person name="Lee J."/>
            <person name="Lipzen A."/>
            <person name="Pangilinan J."/>
            <person name="LaButti K."/>
            <person name="Hainaut M."/>
            <person name="Henrissat B."/>
            <person name="Grigoriev I.V."/>
            <person name="Spatafora J.W."/>
            <person name="Aime M.C."/>
        </authorList>
    </citation>
    <scope>NUCLEOTIDE SEQUENCE [LARGE SCALE GENOMIC DNA]</scope>
    <source>
        <strain evidence="1 2">SA 807</strain>
    </source>
</reference>
<sequence length="893" mass="98427">MSLSALAKRFSEDVPIQELKYPTFGQHGQPAITEFRAFMKRIYFYDLPKGFYIQIVFACVVMGLIIVCGALLVGRRIYERSFWLFRVQQRPKGLVVIPNAITIFVVVEGCFALVWLLYATIHVSRQRTESSPRGMILWLALTWVPLFWGAFWGGWGTHYASPDSASTRYHNHHEEDEESGWSFERLRPRPWMLNFFCLFAPVLNFISVLVPAIPGDQKFNRSYEQWLALDGRLASFENQGNPGPIPTHLLDEGKQIWKEAVDGLWFLEICFIIWTIWAFLFLIFYVTSGGVLMIGLVKQLLELKELKETKFFGGPPVQCVDALVQHQQGVVTQGSGSGASGASGAVLETSFFPPVRSKKAEPLSVGENGTAALKFKMMKKICWLVGLQYMAISAGTMGFLALVLYLSSRMYAMAVEQGTIKAAYNSANLVAAWLAVAFGSITFLAAAAKTFEPLILQLHLSAARKDKRRATTQNGQTKASASEQQHEGFSGPSRSSNRRSTMTTEIVALESLGSPTMREMDEKPGPSKMGDIFRSLSTSRSTRKLLREEGDAEFEKSTSGHSWRESLSTQEAAQASRSGDEAKVGRVVSSSRGGRGMIGGPSSQRSLTQEALLRSSDGRPTFTERMIQSKRAAGAADDGLGTPYGLFPELNARGQPLDGHELSPEPFSQGSRVETRVRHDETRMDRATLEGYYASSTASASEASVLDPVMTPKMHSSAAATSSSSRDHRRSLVTGMGLAHELERTPKQQDFTRFLPASQVAPPPPGGPFHQLTRSRSGRSGRSERSIRFEGSDGGGRQSLSLMSDMESGKVATRRRGVSDDGSTISTSPVSGFRTMASDSDSRLSRLHFDEDPDDLRDAEEAAARESGESFIDDDWLADMRFPSGSRRSSESV</sequence>
<dbReference type="EMBL" id="KZ819743">
    <property type="protein sequence ID" value="PWN53073.1"/>
    <property type="molecule type" value="Genomic_DNA"/>
</dbReference>
<name>A0ACD0P4S7_9BASI</name>
<gene>
    <name evidence="1" type="ORF">IE53DRAFT_408957</name>
</gene>
<evidence type="ECO:0000313" key="1">
    <source>
        <dbReference type="EMBL" id="PWN53073.1"/>
    </source>
</evidence>
<organism evidence="1 2">
    <name type="scientific">Violaceomyces palustris</name>
    <dbReference type="NCBI Taxonomy" id="1673888"/>
    <lineage>
        <taxon>Eukaryota</taxon>
        <taxon>Fungi</taxon>
        <taxon>Dikarya</taxon>
        <taxon>Basidiomycota</taxon>
        <taxon>Ustilaginomycotina</taxon>
        <taxon>Ustilaginomycetes</taxon>
        <taxon>Violaceomycetales</taxon>
        <taxon>Violaceomycetaceae</taxon>
        <taxon>Violaceomyces</taxon>
    </lineage>
</organism>
<protein>
    <submittedName>
        <fullName evidence="1">Uncharacterized protein</fullName>
    </submittedName>
</protein>
<accession>A0ACD0P4S7</accession>
<evidence type="ECO:0000313" key="2">
    <source>
        <dbReference type="Proteomes" id="UP000245626"/>
    </source>
</evidence>
<proteinExistence type="predicted"/>
<dbReference type="Proteomes" id="UP000245626">
    <property type="component" value="Unassembled WGS sequence"/>
</dbReference>